<sequence length="378" mass="40501">MTVILSRRTLLSSLAALPLAGCATRAAQRPGVTEQLFGQMPDGAPVTLYTLSNGTGANLRVMTYGAAVTNLVMPDKAGSFADIVLGLDDFESYRTKSRNFGTLVGRYAGRIGNGRFPLDGREVVLDTGGSKHSSHGGPVGFAKRNWRGQILDGAAVRMTLLSADGDQGFPGELGISVIYSLTPDNRFCLEIEALTTRPTVLNPTHHGYFNLSGVSGSLVHDHLLTMEADGFTAFGPDKMVTGEIRSVAGTALDFRTPKPIGRDIASTEEQMRIGGGYDHCFVIRGPHGGKPRKAARLSHPGSGRTMELWTTEPGVQLFTANAVDMVGRGGAIYKPHCGVCLEPQHFQNSPNQPGFPGTLLRPGERFRSRSEYRFAVAP</sequence>
<dbReference type="GO" id="GO:0004034">
    <property type="term" value="F:aldose 1-epimerase activity"/>
    <property type="evidence" value="ECO:0007669"/>
    <property type="project" value="UniProtKB-EC"/>
</dbReference>
<keyword evidence="4 5" id="KW-0119">Carbohydrate metabolism</keyword>
<dbReference type="KEGG" id="ncb:C0V82_03190"/>
<keyword evidence="3 5" id="KW-0413">Isomerase</keyword>
<dbReference type="Proteomes" id="UP000234752">
    <property type="component" value="Chromosome eg_1"/>
</dbReference>
<comment type="pathway">
    <text evidence="1 5">Carbohydrate metabolism; hexose metabolism.</text>
</comment>
<evidence type="ECO:0000313" key="7">
    <source>
        <dbReference type="Proteomes" id="UP000234752"/>
    </source>
</evidence>
<dbReference type="InterPro" id="IPR015443">
    <property type="entry name" value="Aldose_1-epimerase"/>
</dbReference>
<evidence type="ECO:0000256" key="2">
    <source>
        <dbReference type="ARBA" id="ARBA00006206"/>
    </source>
</evidence>
<dbReference type="AlphaFoldDB" id="A0A2K9NB16"/>
<dbReference type="OrthoDB" id="9779408at2"/>
<comment type="catalytic activity">
    <reaction evidence="5">
        <text>alpha-D-glucose = beta-D-glucose</text>
        <dbReference type="Rhea" id="RHEA:10264"/>
        <dbReference type="ChEBI" id="CHEBI:15903"/>
        <dbReference type="ChEBI" id="CHEBI:17925"/>
        <dbReference type="EC" id="5.1.3.3"/>
    </reaction>
</comment>
<dbReference type="UniPathway" id="UPA00242"/>
<dbReference type="InterPro" id="IPR011013">
    <property type="entry name" value="Gal_mutarotase_sf_dom"/>
</dbReference>
<dbReference type="GO" id="GO:0030246">
    <property type="term" value="F:carbohydrate binding"/>
    <property type="evidence" value="ECO:0007669"/>
    <property type="project" value="InterPro"/>
</dbReference>
<evidence type="ECO:0000256" key="4">
    <source>
        <dbReference type="ARBA" id="ARBA00023277"/>
    </source>
</evidence>
<keyword evidence="7" id="KW-1185">Reference proteome</keyword>
<gene>
    <name evidence="6" type="ORF">C0V82_03190</name>
</gene>
<dbReference type="InterPro" id="IPR008183">
    <property type="entry name" value="Aldose_1/G6P_1-epimerase"/>
</dbReference>
<dbReference type="EMBL" id="CP025611">
    <property type="protein sequence ID" value="AUN29355.1"/>
    <property type="molecule type" value="Genomic_DNA"/>
</dbReference>
<protein>
    <recommendedName>
        <fullName evidence="5">Aldose 1-epimerase</fullName>
        <ecNumber evidence="5">5.1.3.3</ecNumber>
    </recommendedName>
</protein>
<dbReference type="GO" id="GO:0006006">
    <property type="term" value="P:glucose metabolic process"/>
    <property type="evidence" value="ECO:0007669"/>
    <property type="project" value="TreeGrafter"/>
</dbReference>
<evidence type="ECO:0000256" key="1">
    <source>
        <dbReference type="ARBA" id="ARBA00005028"/>
    </source>
</evidence>
<organism evidence="6 7">
    <name type="scientific">Niveispirillum cyanobacteriorum</name>
    <dbReference type="NCBI Taxonomy" id="1612173"/>
    <lineage>
        <taxon>Bacteria</taxon>
        <taxon>Pseudomonadati</taxon>
        <taxon>Pseudomonadota</taxon>
        <taxon>Alphaproteobacteria</taxon>
        <taxon>Rhodospirillales</taxon>
        <taxon>Azospirillaceae</taxon>
        <taxon>Niveispirillum</taxon>
    </lineage>
</organism>
<dbReference type="Pfam" id="PF01263">
    <property type="entry name" value="Aldose_epim"/>
    <property type="match status" value="1"/>
</dbReference>
<dbReference type="NCBIfam" id="NF008277">
    <property type="entry name" value="PRK11055.1"/>
    <property type="match status" value="1"/>
</dbReference>
<dbReference type="PIRSF" id="PIRSF005096">
    <property type="entry name" value="GALM"/>
    <property type="match status" value="1"/>
</dbReference>
<name>A0A2K9NB16_9PROT</name>
<dbReference type="EC" id="5.1.3.3" evidence="5"/>
<dbReference type="Gene3D" id="2.70.98.10">
    <property type="match status" value="1"/>
</dbReference>
<dbReference type="SUPFAM" id="SSF74650">
    <property type="entry name" value="Galactose mutarotase-like"/>
    <property type="match status" value="1"/>
</dbReference>
<dbReference type="PANTHER" id="PTHR10091:SF0">
    <property type="entry name" value="GALACTOSE MUTAROTASE"/>
    <property type="match status" value="1"/>
</dbReference>
<dbReference type="InterPro" id="IPR014718">
    <property type="entry name" value="GH-type_carb-bd"/>
</dbReference>
<reference evidence="6 7" key="1">
    <citation type="submission" date="2017-12" db="EMBL/GenBank/DDBJ databases">
        <title>Genomes of bacteria within cyanobacterial aggregates.</title>
        <authorList>
            <person name="Cai H."/>
        </authorList>
    </citation>
    <scope>NUCLEOTIDE SEQUENCE [LARGE SCALE GENOMIC DNA]</scope>
    <source>
        <strain evidence="6 7">TH16</strain>
    </source>
</reference>
<dbReference type="CDD" id="cd09019">
    <property type="entry name" value="galactose_mutarotase_like"/>
    <property type="match status" value="1"/>
</dbReference>
<dbReference type="RefSeq" id="WP_102111092.1">
    <property type="nucleotide sequence ID" value="NZ_BMGN01000004.1"/>
</dbReference>
<proteinExistence type="inferred from homology"/>
<evidence type="ECO:0000256" key="3">
    <source>
        <dbReference type="ARBA" id="ARBA00023235"/>
    </source>
</evidence>
<dbReference type="InterPro" id="IPR047215">
    <property type="entry name" value="Galactose_mutarotase-like"/>
</dbReference>
<comment type="similarity">
    <text evidence="2 5">Belongs to the aldose epimerase family.</text>
</comment>
<dbReference type="GO" id="GO:0005737">
    <property type="term" value="C:cytoplasm"/>
    <property type="evidence" value="ECO:0007669"/>
    <property type="project" value="TreeGrafter"/>
</dbReference>
<evidence type="ECO:0000256" key="5">
    <source>
        <dbReference type="PIRNR" id="PIRNR005096"/>
    </source>
</evidence>
<dbReference type="GO" id="GO:0033499">
    <property type="term" value="P:galactose catabolic process via UDP-galactose, Leloir pathway"/>
    <property type="evidence" value="ECO:0007669"/>
    <property type="project" value="TreeGrafter"/>
</dbReference>
<dbReference type="PANTHER" id="PTHR10091">
    <property type="entry name" value="ALDOSE-1-EPIMERASE"/>
    <property type="match status" value="1"/>
</dbReference>
<accession>A0A2K9NB16</accession>
<evidence type="ECO:0000313" key="6">
    <source>
        <dbReference type="EMBL" id="AUN29355.1"/>
    </source>
</evidence>